<gene>
    <name evidence="1" type="ORF">DARMORV10_A07P03200.1</name>
</gene>
<evidence type="ECO:0000313" key="1">
    <source>
        <dbReference type="EMBL" id="CAF2157347.1"/>
    </source>
</evidence>
<dbReference type="AlphaFoldDB" id="A0A816Y9W2"/>
<accession>A0A816Y9W2</accession>
<organism evidence="1">
    <name type="scientific">Brassica napus</name>
    <name type="common">Rape</name>
    <dbReference type="NCBI Taxonomy" id="3708"/>
    <lineage>
        <taxon>Eukaryota</taxon>
        <taxon>Viridiplantae</taxon>
        <taxon>Streptophyta</taxon>
        <taxon>Embryophyta</taxon>
        <taxon>Tracheophyta</taxon>
        <taxon>Spermatophyta</taxon>
        <taxon>Magnoliopsida</taxon>
        <taxon>eudicotyledons</taxon>
        <taxon>Gunneridae</taxon>
        <taxon>Pentapetalae</taxon>
        <taxon>rosids</taxon>
        <taxon>malvids</taxon>
        <taxon>Brassicales</taxon>
        <taxon>Brassicaceae</taxon>
        <taxon>Brassiceae</taxon>
        <taxon>Brassica</taxon>
    </lineage>
</organism>
<protein>
    <submittedName>
        <fullName evidence="1">(rape) hypothetical protein</fullName>
    </submittedName>
</protein>
<dbReference type="EMBL" id="HG994361">
    <property type="protein sequence ID" value="CAF2157347.1"/>
    <property type="molecule type" value="Genomic_DNA"/>
</dbReference>
<name>A0A816Y9W2_BRANA</name>
<feature type="non-terminal residue" evidence="1">
    <location>
        <position position="1"/>
    </location>
</feature>
<sequence>PLINSVDIHHVEFSPDLLVTPIIPIESQSQLWWGVWPNDLKEDSVIYMEQLIAD</sequence>
<proteinExistence type="predicted"/>
<dbReference type="Proteomes" id="UP001295469">
    <property type="component" value="Chromosome A07"/>
</dbReference>
<reference evidence="1" key="1">
    <citation type="submission" date="2021-01" db="EMBL/GenBank/DDBJ databases">
        <authorList>
            <consortium name="Genoscope - CEA"/>
            <person name="William W."/>
        </authorList>
    </citation>
    <scope>NUCLEOTIDE SEQUENCE</scope>
</reference>